<reference evidence="7 8" key="1">
    <citation type="journal article" date="2015" name="Genome Announc.">
        <title>Expanding the biotechnology potential of lactobacilli through comparative genomics of 213 strains and associated genera.</title>
        <authorList>
            <person name="Sun Z."/>
            <person name="Harris H.M."/>
            <person name="McCann A."/>
            <person name="Guo C."/>
            <person name="Argimon S."/>
            <person name="Zhang W."/>
            <person name="Yang X."/>
            <person name="Jeffery I.B."/>
            <person name="Cooney J.C."/>
            <person name="Kagawa T.F."/>
            <person name="Liu W."/>
            <person name="Song Y."/>
            <person name="Salvetti E."/>
            <person name="Wrobel A."/>
            <person name="Rasinkangas P."/>
            <person name="Parkhill J."/>
            <person name="Rea M.C."/>
            <person name="O'Sullivan O."/>
            <person name="Ritari J."/>
            <person name="Douillard F.P."/>
            <person name="Paul Ross R."/>
            <person name="Yang R."/>
            <person name="Briner A.E."/>
            <person name="Felis G.E."/>
            <person name="de Vos W.M."/>
            <person name="Barrangou R."/>
            <person name="Klaenhammer T.R."/>
            <person name="Caufield P.W."/>
            <person name="Cui Y."/>
            <person name="Zhang H."/>
            <person name="O'Toole P.W."/>
        </authorList>
    </citation>
    <scope>NUCLEOTIDE SEQUENCE [LARGE SCALE GENOMIC DNA]</scope>
    <source>
        <strain evidence="7 8">DSM 14421</strain>
    </source>
</reference>
<comment type="similarity">
    <text evidence="1">Belongs to the ABC transporter superfamily.</text>
</comment>
<keyword evidence="4 7" id="KW-0067">ATP-binding</keyword>
<dbReference type="FunFam" id="3.40.50.300:FF:000425">
    <property type="entry name" value="Probable ABC transporter, ATP-binding subunit"/>
    <property type="match status" value="1"/>
</dbReference>
<evidence type="ECO:0000256" key="5">
    <source>
        <dbReference type="ARBA" id="ARBA00066388"/>
    </source>
</evidence>
<evidence type="ECO:0000256" key="2">
    <source>
        <dbReference type="ARBA" id="ARBA00022448"/>
    </source>
</evidence>
<dbReference type="PANTHER" id="PTHR43117">
    <property type="entry name" value="OSMOPROTECTANT IMPORT ATP-BINDING PROTEIN OSMV"/>
    <property type="match status" value="1"/>
</dbReference>
<evidence type="ECO:0000256" key="1">
    <source>
        <dbReference type="ARBA" id="ARBA00005417"/>
    </source>
</evidence>
<evidence type="ECO:0000256" key="4">
    <source>
        <dbReference type="ARBA" id="ARBA00022840"/>
    </source>
</evidence>
<dbReference type="Proteomes" id="UP000052013">
    <property type="component" value="Unassembled WGS sequence"/>
</dbReference>
<dbReference type="PANTHER" id="PTHR43117:SF4">
    <property type="entry name" value="OSMOPROTECTANT IMPORT ATP-BINDING PROTEIN OSMV"/>
    <property type="match status" value="1"/>
</dbReference>
<evidence type="ECO:0000313" key="8">
    <source>
        <dbReference type="Proteomes" id="UP000052013"/>
    </source>
</evidence>
<dbReference type="PATRIC" id="fig|1423739.3.peg.2155"/>
<protein>
    <recommendedName>
        <fullName evidence="5">ABC-type quaternary amine transporter</fullName>
        <ecNumber evidence="5">7.6.2.9</ecNumber>
    </recommendedName>
</protein>
<name>A0A0R1RZA9_9LACO</name>
<dbReference type="GO" id="GO:0016887">
    <property type="term" value="F:ATP hydrolysis activity"/>
    <property type="evidence" value="ECO:0007669"/>
    <property type="project" value="InterPro"/>
</dbReference>
<comment type="caution">
    <text evidence="7">The sequence shown here is derived from an EMBL/GenBank/DDBJ whole genome shotgun (WGS) entry which is preliminary data.</text>
</comment>
<proteinExistence type="inferred from homology"/>
<evidence type="ECO:0000256" key="3">
    <source>
        <dbReference type="ARBA" id="ARBA00022741"/>
    </source>
</evidence>
<accession>A0A0R1RZA9</accession>
<dbReference type="Gene3D" id="3.40.50.300">
    <property type="entry name" value="P-loop containing nucleotide triphosphate hydrolases"/>
    <property type="match status" value="1"/>
</dbReference>
<dbReference type="EMBL" id="AZEY01000109">
    <property type="protein sequence ID" value="KRL62272.1"/>
    <property type="molecule type" value="Genomic_DNA"/>
</dbReference>
<dbReference type="RefSeq" id="WP_057866345.1">
    <property type="nucleotide sequence ID" value="NZ_AZEY01000109.1"/>
</dbReference>
<dbReference type="InterPro" id="IPR027417">
    <property type="entry name" value="P-loop_NTPase"/>
</dbReference>
<dbReference type="GO" id="GO:0005524">
    <property type="term" value="F:ATP binding"/>
    <property type="evidence" value="ECO:0007669"/>
    <property type="project" value="UniProtKB-KW"/>
</dbReference>
<keyword evidence="2" id="KW-0813">Transport</keyword>
<dbReference type="PROSITE" id="PS50893">
    <property type="entry name" value="ABC_TRANSPORTER_2"/>
    <property type="match status" value="1"/>
</dbReference>
<dbReference type="Pfam" id="PF00005">
    <property type="entry name" value="ABC_tran"/>
    <property type="match status" value="1"/>
</dbReference>
<dbReference type="SUPFAM" id="SSF52540">
    <property type="entry name" value="P-loop containing nucleoside triphosphate hydrolases"/>
    <property type="match status" value="1"/>
</dbReference>
<sequence length="320" mass="35820">MTQPVIEFKHVVKSFDGHPVITDLNLKIIPGEFFVLVGSSGSGKTTTLKMINRLLQPSDGEVLVFGKNVRDYSLPKLRWQIGYVLQQIALFPTMTVAKNISVVPEMQHLPTKQIHQLIKRLLKEVGLDQSYRFRLPNELSGGQQQRIGILRALAGNPAIVLMDEPFSALDPLARESLQQLVLKLHHQYHNTIVFVTHDMDEALRLGDRIGIMKNGKLLQVGSPKVITNNPTNQFVADFFSKNNYSDLNKILVSQVIEAGFLITPKLIVNQRNVPSVEKTSNLKEVLRILASTALVGVIGTHQETIGFFNNESIIRFLSTI</sequence>
<dbReference type="GO" id="GO:0015418">
    <property type="term" value="F:ABC-type quaternary ammonium compound transporting activity"/>
    <property type="evidence" value="ECO:0007669"/>
    <property type="project" value="UniProtKB-EC"/>
</dbReference>
<dbReference type="EC" id="7.6.2.9" evidence="5"/>
<keyword evidence="3" id="KW-0547">Nucleotide-binding</keyword>
<dbReference type="AlphaFoldDB" id="A0A0R1RZA9"/>
<dbReference type="STRING" id="1423739.FC85_GL002068"/>
<dbReference type="InterPro" id="IPR003439">
    <property type="entry name" value="ABC_transporter-like_ATP-bd"/>
</dbReference>
<dbReference type="InterPro" id="IPR017871">
    <property type="entry name" value="ABC_transporter-like_CS"/>
</dbReference>
<feature type="domain" description="ABC transporter" evidence="6">
    <location>
        <begin position="6"/>
        <end position="239"/>
    </location>
</feature>
<evidence type="ECO:0000313" key="7">
    <source>
        <dbReference type="EMBL" id="KRL62272.1"/>
    </source>
</evidence>
<dbReference type="InterPro" id="IPR003593">
    <property type="entry name" value="AAA+_ATPase"/>
</dbReference>
<organism evidence="7 8">
    <name type="scientific">Lentilactobacillus diolivorans DSM 14421</name>
    <dbReference type="NCBI Taxonomy" id="1423739"/>
    <lineage>
        <taxon>Bacteria</taxon>
        <taxon>Bacillati</taxon>
        <taxon>Bacillota</taxon>
        <taxon>Bacilli</taxon>
        <taxon>Lactobacillales</taxon>
        <taxon>Lactobacillaceae</taxon>
        <taxon>Lentilactobacillus</taxon>
    </lineage>
</organism>
<evidence type="ECO:0000259" key="6">
    <source>
        <dbReference type="PROSITE" id="PS50893"/>
    </source>
</evidence>
<dbReference type="PROSITE" id="PS00211">
    <property type="entry name" value="ABC_TRANSPORTER_1"/>
    <property type="match status" value="1"/>
</dbReference>
<dbReference type="SMART" id="SM00382">
    <property type="entry name" value="AAA"/>
    <property type="match status" value="1"/>
</dbReference>
<gene>
    <name evidence="7" type="ORF">FC85_GL002068</name>
</gene>